<feature type="transmembrane region" description="Helical" evidence="7">
    <location>
        <begin position="304"/>
        <end position="324"/>
    </location>
</feature>
<feature type="transmembrane region" description="Helical" evidence="7">
    <location>
        <begin position="397"/>
        <end position="416"/>
    </location>
</feature>
<proteinExistence type="predicted"/>
<reference evidence="9" key="1">
    <citation type="submission" date="2016-12" db="EMBL/GenBank/DDBJ databases">
        <authorList>
            <person name="Brunel B."/>
        </authorList>
    </citation>
    <scope>NUCLEOTIDE SEQUENCE [LARGE SCALE GENOMIC DNA]</scope>
</reference>
<feature type="transmembrane region" description="Helical" evidence="7">
    <location>
        <begin position="336"/>
        <end position="354"/>
    </location>
</feature>
<keyword evidence="2" id="KW-0813">Transport</keyword>
<dbReference type="GO" id="GO:0005886">
    <property type="term" value="C:plasma membrane"/>
    <property type="evidence" value="ECO:0007669"/>
    <property type="project" value="UniProtKB-SubCell"/>
</dbReference>
<sequence length="587" mass="62989">MRKRVLGHALEVLTGYRTSQRQKGSSGSRELDSRLVEGKNVQHEHPHPSAPTTLAPLRNPAFRSIWTATQISSLGWLVQTVAISWLMATISASDLMVALVQAASTLPVFLLSVLAGAIADNFSRRWVMFAGHCLIASASTTLMIAVGLGFVDPWLLLGLGFLAGCGFALNDPAWHASVGDILHKRDIPAAVTLMSVGYNIVRSVGPALGGVILAFFGPLAAFALAALSDLAPLGAIWRTKWKVRSSPLPRERMAMAIHDGVRFTVMSLEIRAAIARATLFGLASIAILALLPLVVRDQLKSGPIVYGILLAGFGIGAFIAGMSNGFLRRITSQNRLVAFASVACAACCLCLALTSSVPVAAVALAFGGAGWLITWTGIDVSVQLASPRWVVGRTLSIYYALSAGGMAAGSWIWGTVAQNYSLTWAMEGAAGALLLVAAAGIVLPIRPWEETDQESSDFRAPELALDLKPRSGPIVAKVDYSIPEKNTDAFLACMRAKRHALSRAGARNWTLQRNLQTPSLWTETFRTPTWMDFLRLNHRLTAADKEVGQHLLALHGGELPPHTELSIERTTEAARSRVSTFVSRPPR</sequence>
<evidence type="ECO:0000256" key="6">
    <source>
        <dbReference type="ARBA" id="ARBA00023136"/>
    </source>
</evidence>
<feature type="transmembrane region" description="Helical" evidence="7">
    <location>
        <begin position="273"/>
        <end position="292"/>
    </location>
</feature>
<feature type="transmembrane region" description="Helical" evidence="7">
    <location>
        <begin position="360"/>
        <end position="385"/>
    </location>
</feature>
<dbReference type="InterPro" id="IPR036259">
    <property type="entry name" value="MFS_trans_sf"/>
</dbReference>
<feature type="transmembrane region" description="Helical" evidence="7">
    <location>
        <begin position="422"/>
        <end position="443"/>
    </location>
</feature>
<feature type="transmembrane region" description="Helical" evidence="7">
    <location>
        <begin position="126"/>
        <end position="148"/>
    </location>
</feature>
<protein>
    <recommendedName>
        <fullName evidence="10">MFS transporter</fullName>
    </recommendedName>
</protein>
<feature type="transmembrane region" description="Helical" evidence="7">
    <location>
        <begin position="211"/>
        <end position="237"/>
    </location>
</feature>
<keyword evidence="3" id="KW-1003">Cell membrane</keyword>
<dbReference type="CDD" id="cd06173">
    <property type="entry name" value="MFS_MefA_like"/>
    <property type="match status" value="1"/>
</dbReference>
<evidence type="ECO:0000256" key="7">
    <source>
        <dbReference type="SAM" id="Phobius"/>
    </source>
</evidence>
<evidence type="ECO:0000256" key="1">
    <source>
        <dbReference type="ARBA" id="ARBA00004651"/>
    </source>
</evidence>
<evidence type="ECO:0000256" key="3">
    <source>
        <dbReference type="ARBA" id="ARBA00022475"/>
    </source>
</evidence>
<keyword evidence="9" id="KW-1185">Reference proteome</keyword>
<name>A0A2P9AGF2_9HYPH</name>
<dbReference type="Gene3D" id="1.20.1250.20">
    <property type="entry name" value="MFS general substrate transporter like domains"/>
    <property type="match status" value="1"/>
</dbReference>
<gene>
    <name evidence="8" type="ORF">BQ8482_130106</name>
</gene>
<evidence type="ECO:0000313" key="8">
    <source>
        <dbReference type="EMBL" id="SJM30207.1"/>
    </source>
</evidence>
<dbReference type="Proteomes" id="UP000245698">
    <property type="component" value="Unassembled WGS sequence"/>
</dbReference>
<evidence type="ECO:0000256" key="2">
    <source>
        <dbReference type="ARBA" id="ARBA00022448"/>
    </source>
</evidence>
<evidence type="ECO:0000256" key="5">
    <source>
        <dbReference type="ARBA" id="ARBA00022989"/>
    </source>
</evidence>
<feature type="transmembrane region" description="Helical" evidence="7">
    <location>
        <begin position="98"/>
        <end position="119"/>
    </location>
</feature>
<dbReference type="AlphaFoldDB" id="A0A2P9AGF2"/>
<dbReference type="PANTHER" id="PTHR23513:SF11">
    <property type="entry name" value="STAPHYLOFERRIN A TRANSPORTER"/>
    <property type="match status" value="1"/>
</dbReference>
<comment type="subcellular location">
    <subcellularLocation>
        <location evidence="1">Cell membrane</location>
        <topology evidence="1">Multi-pass membrane protein</topology>
    </subcellularLocation>
</comment>
<keyword evidence="4 7" id="KW-0812">Transmembrane</keyword>
<dbReference type="PANTHER" id="PTHR23513">
    <property type="entry name" value="INTEGRAL MEMBRANE EFFLUX PROTEIN-RELATED"/>
    <property type="match status" value="1"/>
</dbReference>
<accession>A0A2P9AGF2</accession>
<feature type="transmembrane region" description="Helical" evidence="7">
    <location>
        <begin position="73"/>
        <end position="92"/>
    </location>
</feature>
<evidence type="ECO:0008006" key="10">
    <source>
        <dbReference type="Google" id="ProtNLM"/>
    </source>
</evidence>
<evidence type="ECO:0000256" key="4">
    <source>
        <dbReference type="ARBA" id="ARBA00022692"/>
    </source>
</evidence>
<dbReference type="InterPro" id="IPR010290">
    <property type="entry name" value="TM_effector"/>
</dbReference>
<keyword evidence="6 7" id="KW-0472">Membrane</keyword>
<dbReference type="SUPFAM" id="SSF103473">
    <property type="entry name" value="MFS general substrate transporter"/>
    <property type="match status" value="1"/>
</dbReference>
<keyword evidence="5 7" id="KW-1133">Transmembrane helix</keyword>
<dbReference type="Pfam" id="PF05977">
    <property type="entry name" value="MFS_3"/>
    <property type="match status" value="1"/>
</dbReference>
<organism evidence="8 9">
    <name type="scientific">Mesorhizobium delmotii</name>
    <dbReference type="NCBI Taxonomy" id="1631247"/>
    <lineage>
        <taxon>Bacteria</taxon>
        <taxon>Pseudomonadati</taxon>
        <taxon>Pseudomonadota</taxon>
        <taxon>Alphaproteobacteria</taxon>
        <taxon>Hyphomicrobiales</taxon>
        <taxon>Phyllobacteriaceae</taxon>
        <taxon>Mesorhizobium</taxon>
    </lineage>
</organism>
<dbReference type="EMBL" id="FUIG01000019">
    <property type="protein sequence ID" value="SJM30207.1"/>
    <property type="molecule type" value="Genomic_DNA"/>
</dbReference>
<evidence type="ECO:0000313" key="9">
    <source>
        <dbReference type="Proteomes" id="UP000245698"/>
    </source>
</evidence>